<sequence>MKKLCSLISLTLIALLLIIASLRVNALRFEPWFGFGPREVAHLIGYPGVVIGLWLLLICFSHVQAACTHLLLMLGKRLDVYHLQADIIDSMIRTGSVSIKSILHFVAIASLVMSICFECIWQPCISVYGAPGRGFIQFPQVLCDAVGISLAVAIVWLMAGKKLMNMNANIWIAFPNRSQPL</sequence>
<dbReference type="EMBL" id="UAUF01000010">
    <property type="protein sequence ID" value="SPZ04913.1"/>
    <property type="molecule type" value="Genomic_DNA"/>
</dbReference>
<keyword evidence="1" id="KW-0812">Transmembrane</keyword>
<accession>A0A2X2CCQ7</accession>
<dbReference type="GeneID" id="300269626"/>
<feature type="transmembrane region" description="Helical" evidence="1">
    <location>
        <begin position="50"/>
        <end position="74"/>
    </location>
</feature>
<evidence type="ECO:0000313" key="3">
    <source>
        <dbReference type="Proteomes" id="UP000250443"/>
    </source>
</evidence>
<protein>
    <submittedName>
        <fullName evidence="2">Uncharacterized protein</fullName>
    </submittedName>
</protein>
<dbReference type="AlphaFoldDB" id="A0A2X2CCQ7"/>
<feature type="transmembrane region" description="Helical" evidence="1">
    <location>
        <begin position="135"/>
        <end position="159"/>
    </location>
</feature>
<organism evidence="2 3">
    <name type="scientific">Pseudomonas luteola</name>
    <dbReference type="NCBI Taxonomy" id="47886"/>
    <lineage>
        <taxon>Bacteria</taxon>
        <taxon>Pseudomonadati</taxon>
        <taxon>Pseudomonadota</taxon>
        <taxon>Gammaproteobacteria</taxon>
        <taxon>Pseudomonadales</taxon>
        <taxon>Pseudomonadaceae</taxon>
        <taxon>Pseudomonas</taxon>
    </lineage>
</organism>
<name>A0A2X2CCQ7_PSELU</name>
<reference evidence="2 3" key="1">
    <citation type="submission" date="2018-06" db="EMBL/GenBank/DDBJ databases">
        <authorList>
            <consortium name="Pathogen Informatics"/>
            <person name="Doyle S."/>
        </authorList>
    </citation>
    <scope>NUCLEOTIDE SEQUENCE [LARGE SCALE GENOMIC DNA]</scope>
    <source>
        <strain evidence="2 3">NCTC11842</strain>
    </source>
</reference>
<dbReference type="Proteomes" id="UP000250443">
    <property type="component" value="Unassembled WGS sequence"/>
</dbReference>
<keyword evidence="1" id="KW-1133">Transmembrane helix</keyword>
<keyword evidence="1" id="KW-0472">Membrane</keyword>
<evidence type="ECO:0000313" key="2">
    <source>
        <dbReference type="EMBL" id="SPZ04913.1"/>
    </source>
</evidence>
<evidence type="ECO:0000256" key="1">
    <source>
        <dbReference type="SAM" id="Phobius"/>
    </source>
</evidence>
<dbReference type="RefSeq" id="WP_074828666.1">
    <property type="nucleotide sequence ID" value="NZ_DAMAAI010000016.1"/>
</dbReference>
<feature type="transmembrane region" description="Helical" evidence="1">
    <location>
        <begin position="102"/>
        <end position="123"/>
    </location>
</feature>
<gene>
    <name evidence="2" type="ORF">NCTC11842_01433</name>
</gene>
<proteinExistence type="predicted"/>